<dbReference type="GO" id="GO:0016874">
    <property type="term" value="F:ligase activity"/>
    <property type="evidence" value="ECO:0007669"/>
    <property type="project" value="UniProtKB-KW"/>
</dbReference>
<comment type="subcellular location">
    <subcellularLocation>
        <location evidence="1">Membrane</location>
        <topology evidence="1">Multi-pass membrane protein</topology>
    </subcellularLocation>
</comment>
<reference evidence="7" key="1">
    <citation type="submission" date="2020-12" db="EMBL/GenBank/DDBJ databases">
        <title>Clostridium thailandense sp. nov., a novel acetogenic bacterium isolated from peat land soil in Thailand.</title>
        <authorList>
            <person name="Chaikitkaew S."/>
            <person name="Birkeland N.K."/>
        </authorList>
    </citation>
    <scope>NUCLEOTIDE SEQUENCE</scope>
    <source>
        <strain evidence="7">PL3</strain>
    </source>
</reference>
<feature type="transmembrane region" description="Helical" evidence="5">
    <location>
        <begin position="265"/>
        <end position="286"/>
    </location>
</feature>
<evidence type="ECO:0000313" key="8">
    <source>
        <dbReference type="Proteomes" id="UP000694308"/>
    </source>
</evidence>
<organism evidence="7 8">
    <name type="scientific">Clostridium thailandense</name>
    <dbReference type="NCBI Taxonomy" id="2794346"/>
    <lineage>
        <taxon>Bacteria</taxon>
        <taxon>Bacillati</taxon>
        <taxon>Bacillota</taxon>
        <taxon>Clostridia</taxon>
        <taxon>Eubacteriales</taxon>
        <taxon>Clostridiaceae</taxon>
        <taxon>Clostridium</taxon>
    </lineage>
</organism>
<dbReference type="InterPro" id="IPR051533">
    <property type="entry name" value="WaaL-like"/>
</dbReference>
<feature type="transmembrane region" description="Helical" evidence="5">
    <location>
        <begin position="223"/>
        <end position="253"/>
    </location>
</feature>
<keyword evidence="8" id="KW-1185">Reference proteome</keyword>
<keyword evidence="2 5" id="KW-0812">Transmembrane</keyword>
<protein>
    <submittedName>
        <fullName evidence="7">O-antigen ligase family protein</fullName>
    </submittedName>
</protein>
<dbReference type="RefSeq" id="WP_218318567.1">
    <property type="nucleotide sequence ID" value="NZ_JAEEGC010000006.1"/>
</dbReference>
<evidence type="ECO:0000256" key="3">
    <source>
        <dbReference type="ARBA" id="ARBA00022989"/>
    </source>
</evidence>
<evidence type="ECO:0000313" key="7">
    <source>
        <dbReference type="EMBL" id="MBV7271528.1"/>
    </source>
</evidence>
<keyword evidence="7" id="KW-0436">Ligase</keyword>
<evidence type="ECO:0000256" key="2">
    <source>
        <dbReference type="ARBA" id="ARBA00022692"/>
    </source>
</evidence>
<keyword evidence="3 5" id="KW-1133">Transmembrane helix</keyword>
<proteinExistence type="predicted"/>
<name>A0A949TV23_9CLOT</name>
<feature type="transmembrane region" description="Helical" evidence="5">
    <location>
        <begin position="89"/>
        <end position="108"/>
    </location>
</feature>
<feature type="transmembrane region" description="Helical" evidence="5">
    <location>
        <begin position="414"/>
        <end position="442"/>
    </location>
</feature>
<dbReference type="GO" id="GO:0016020">
    <property type="term" value="C:membrane"/>
    <property type="evidence" value="ECO:0007669"/>
    <property type="project" value="UniProtKB-SubCell"/>
</dbReference>
<sequence length="472" mass="54084">MDILIYLTILIFGSMVFLIIIGNQRWPLYLFFALYAVLPEYFAVEFSSSLPLLTASRIIILILCVYYFTKDHRKSTIKILKQERLYMYFAIYFIFRIIANGLYMFSIVDAVKELFIIIFEQLVVLLVVVSCLSSEKVFLKCLKIFIYSSAVIFVIGILQSITGINVAYYFKTVSRTMLETSVQRLGFTRAEATFGHPVYFGQFCALVSPLIMYMYESSKQKKYLLIFLLDIVALLFSNSRGSIISFVVLMAIMFIDKKKSSRRKYYGAIAFIGISIILVSLINPFIFDIFTSIFKSILNVFGFNYKLANYGENAQGLNSRAIQLSGILYLFKTNTFLFGLGANPHIRGIAYFMNPSGKWYATNTLDVGYLEYILSEGIVGSIGVLSLFIGLLVESIRSSNKKDAKNANNAFKYCFIMYFLLLFSAVGCEKVFWTIIVMFIAYNKVKMKPIKIKQIEEFNYDIQNKTETESNI</sequence>
<comment type="caution">
    <text evidence="7">The sequence shown here is derived from an EMBL/GenBank/DDBJ whole genome shotgun (WGS) entry which is preliminary data.</text>
</comment>
<evidence type="ECO:0000256" key="4">
    <source>
        <dbReference type="ARBA" id="ARBA00023136"/>
    </source>
</evidence>
<evidence type="ECO:0000256" key="5">
    <source>
        <dbReference type="SAM" id="Phobius"/>
    </source>
</evidence>
<feature type="transmembrane region" description="Helical" evidence="5">
    <location>
        <begin position="50"/>
        <end position="68"/>
    </location>
</feature>
<dbReference type="EMBL" id="JAEEGC010000006">
    <property type="protein sequence ID" value="MBV7271528.1"/>
    <property type="molecule type" value="Genomic_DNA"/>
</dbReference>
<feature type="transmembrane region" description="Helical" evidence="5">
    <location>
        <begin position="144"/>
        <end position="170"/>
    </location>
</feature>
<dbReference type="PANTHER" id="PTHR37422:SF17">
    <property type="entry name" value="O-ANTIGEN LIGASE"/>
    <property type="match status" value="1"/>
</dbReference>
<dbReference type="Pfam" id="PF04932">
    <property type="entry name" value="Wzy_C"/>
    <property type="match status" value="1"/>
</dbReference>
<dbReference type="AlphaFoldDB" id="A0A949TV23"/>
<gene>
    <name evidence="7" type="ORF">I6U48_01165</name>
</gene>
<evidence type="ECO:0000256" key="1">
    <source>
        <dbReference type="ARBA" id="ARBA00004141"/>
    </source>
</evidence>
<feature type="transmembrane region" description="Helical" evidence="5">
    <location>
        <begin position="114"/>
        <end position="132"/>
    </location>
</feature>
<dbReference type="PANTHER" id="PTHR37422">
    <property type="entry name" value="TEICHURONIC ACID BIOSYNTHESIS PROTEIN TUAE"/>
    <property type="match status" value="1"/>
</dbReference>
<accession>A0A949TV23</accession>
<feature type="transmembrane region" description="Helical" evidence="5">
    <location>
        <begin position="372"/>
        <end position="393"/>
    </location>
</feature>
<evidence type="ECO:0000259" key="6">
    <source>
        <dbReference type="Pfam" id="PF04932"/>
    </source>
</evidence>
<feature type="domain" description="O-antigen ligase-related" evidence="6">
    <location>
        <begin position="226"/>
        <end position="383"/>
    </location>
</feature>
<dbReference type="InterPro" id="IPR007016">
    <property type="entry name" value="O-antigen_ligase-rel_domated"/>
</dbReference>
<dbReference type="Proteomes" id="UP000694308">
    <property type="component" value="Unassembled WGS sequence"/>
</dbReference>
<keyword evidence="4 5" id="KW-0472">Membrane</keyword>
<feature type="transmembrane region" description="Helical" evidence="5">
    <location>
        <begin position="6"/>
        <end position="21"/>
    </location>
</feature>